<dbReference type="OrthoDB" id="611177at2"/>
<evidence type="ECO:0000313" key="2">
    <source>
        <dbReference type="Proteomes" id="UP000050421"/>
    </source>
</evidence>
<dbReference type="SUPFAM" id="SSF51556">
    <property type="entry name" value="Metallo-dependent hydrolases"/>
    <property type="match status" value="1"/>
</dbReference>
<dbReference type="EMBL" id="LJXT01000174">
    <property type="protein sequence ID" value="KPQ07040.1"/>
    <property type="molecule type" value="Genomic_DNA"/>
</dbReference>
<name>A0A0P7ZWP5_9BACT</name>
<comment type="caution">
    <text evidence="1">The sequence shown here is derived from an EMBL/GenBank/DDBJ whole genome shotgun (WGS) entry which is preliminary data.</text>
</comment>
<proteinExistence type="predicted"/>
<protein>
    <recommendedName>
        <fullName evidence="3">Membrane dipeptidase (Peptidase family M19)</fullName>
    </recommendedName>
</protein>
<dbReference type="AlphaFoldDB" id="A0A0P7ZWP5"/>
<dbReference type="Gene3D" id="3.20.20.140">
    <property type="entry name" value="Metal-dependent hydrolases"/>
    <property type="match status" value="1"/>
</dbReference>
<dbReference type="PATRIC" id="fig|1305737.6.peg.752"/>
<dbReference type="Proteomes" id="UP000050421">
    <property type="component" value="Unassembled WGS sequence"/>
</dbReference>
<dbReference type="InterPro" id="IPR032466">
    <property type="entry name" value="Metal_Hydrolase"/>
</dbReference>
<reference evidence="1 2" key="1">
    <citation type="submission" date="2015-09" db="EMBL/GenBank/DDBJ databases">
        <title>Identification and resolution of microdiversity through metagenomic sequencing of parallel consortia.</title>
        <authorList>
            <person name="Nelson W.C."/>
            <person name="Romine M.F."/>
            <person name="Lindemann S.R."/>
        </authorList>
    </citation>
    <scope>NUCLEOTIDE SEQUENCE [LARGE SCALE GENOMIC DNA]</scope>
    <source>
        <strain evidence="1">HL-49</strain>
    </source>
</reference>
<gene>
    <name evidence="1" type="ORF">HLUCCX10_17615</name>
</gene>
<accession>A0A0P7ZWP5</accession>
<evidence type="ECO:0008006" key="3">
    <source>
        <dbReference type="Google" id="ProtNLM"/>
    </source>
</evidence>
<sequence>MGKSRFSDLHCHNHMRAHFQMQEKAKKFRRKGEFSPWTVIASNHRNHQKGVMGASYSQIDLVKCWNSNLRLTFNSLYPLERQFVKGIDPKIGKDKWFRFLTSAILGSKGIRRDLLQTAYMRIPDKVVDYFQSDDYDYWESLQRERDFVMMDSGKRIRRNEIHVPQALLREERLARKLANQHPRLYYAENASYRIPKSRKELQKSLEDDQEITMVLTIEGAHALGTDRVQSIEEISQRVKEIKENWEAPIFFITYAHHFDNHLCGHAHSIPGMGKILMDQSERMNAGFNNDGRRILKELLGINGDFERDESLGYRILIDVKHMSARSRKEFYSLVGKCLDKGDRIPIIASHCGYSGISSLDRHIELEDCEVDDYTDESGKFNAWNINMCDEDIEWIVRTRGMFGISFDQRILGITKNDLKNNPKRNGIQLIWENIEAIIKSAYANPNLSEEEKPLVWNCLTIGTDFEGLIDPVDYYPTALEFGLFSNNLIFEIEQARKKSGQKHLAHLKSREDVEKAVEDFCFNNSKRFVAENYLS</sequence>
<evidence type="ECO:0000313" key="1">
    <source>
        <dbReference type="EMBL" id="KPQ07040.1"/>
    </source>
</evidence>
<dbReference type="STRING" id="1305737.GCA_000526355_00909"/>
<organism evidence="1 2">
    <name type="scientific">Algoriphagus marincola HL-49</name>
    <dbReference type="NCBI Taxonomy" id="1305737"/>
    <lineage>
        <taxon>Bacteria</taxon>
        <taxon>Pseudomonadati</taxon>
        <taxon>Bacteroidota</taxon>
        <taxon>Cytophagia</taxon>
        <taxon>Cytophagales</taxon>
        <taxon>Cyclobacteriaceae</taxon>
        <taxon>Algoriphagus</taxon>
    </lineage>
</organism>
<dbReference type="eggNOG" id="COG2355">
    <property type="taxonomic scope" value="Bacteria"/>
</dbReference>